<dbReference type="Gene3D" id="3.30.2130.10">
    <property type="entry name" value="VC0802-like"/>
    <property type="match status" value="1"/>
</dbReference>
<proteinExistence type="predicted"/>
<feature type="domain" description="CASTOR ACT" evidence="1">
    <location>
        <begin position="2"/>
        <end position="29"/>
    </location>
</feature>
<reference evidence="2 3" key="1">
    <citation type="submission" date="2024-02" db="EMBL/GenBank/DDBJ databases">
        <title>Deinococcus carri NBRC 110142.</title>
        <authorList>
            <person name="Ichikawa N."/>
            <person name="Katano-Makiyama Y."/>
            <person name="Hidaka K."/>
        </authorList>
    </citation>
    <scope>NUCLEOTIDE SEQUENCE [LARGE SCALE GENOMIC DNA]</scope>
    <source>
        <strain evidence="2 3">NBRC 110142</strain>
    </source>
</reference>
<dbReference type="Pfam" id="PF13840">
    <property type="entry name" value="ACT_7"/>
    <property type="match status" value="1"/>
</dbReference>
<gene>
    <name evidence="2" type="ORF">Dcar01_00972</name>
</gene>
<dbReference type="SUPFAM" id="SSF55021">
    <property type="entry name" value="ACT-like"/>
    <property type="match status" value="1"/>
</dbReference>
<accession>A0ABP9W8D3</accession>
<dbReference type="RefSeq" id="WP_345461715.1">
    <property type="nucleotide sequence ID" value="NZ_BAABRP010000001.1"/>
</dbReference>
<keyword evidence="3" id="KW-1185">Reference proteome</keyword>
<organism evidence="2 3">
    <name type="scientific">Deinococcus carri</name>
    <dbReference type="NCBI Taxonomy" id="1211323"/>
    <lineage>
        <taxon>Bacteria</taxon>
        <taxon>Thermotogati</taxon>
        <taxon>Deinococcota</taxon>
        <taxon>Deinococci</taxon>
        <taxon>Deinococcales</taxon>
        <taxon>Deinococcaceae</taxon>
        <taxon>Deinococcus</taxon>
    </lineage>
</organism>
<protein>
    <recommendedName>
        <fullName evidence="1">CASTOR ACT domain-containing protein</fullName>
    </recommendedName>
</protein>
<dbReference type="InterPro" id="IPR027795">
    <property type="entry name" value="CASTOR_ACT_dom"/>
</dbReference>
<evidence type="ECO:0000313" key="2">
    <source>
        <dbReference type="EMBL" id="GAA5512258.1"/>
    </source>
</evidence>
<dbReference type="Proteomes" id="UP001401887">
    <property type="component" value="Unassembled WGS sequence"/>
</dbReference>
<evidence type="ECO:0000313" key="3">
    <source>
        <dbReference type="Proteomes" id="UP001401887"/>
    </source>
</evidence>
<sequence>MGIFALSTFDTDYVLVKAAQLPQAAAALRAAGHEVLG</sequence>
<comment type="caution">
    <text evidence="2">The sequence shown here is derived from an EMBL/GenBank/DDBJ whole genome shotgun (WGS) entry which is preliminary data.</text>
</comment>
<dbReference type="InterPro" id="IPR045865">
    <property type="entry name" value="ACT-like_dom_sf"/>
</dbReference>
<dbReference type="EMBL" id="BAABRP010000001">
    <property type="protein sequence ID" value="GAA5512258.1"/>
    <property type="molecule type" value="Genomic_DNA"/>
</dbReference>
<evidence type="ECO:0000259" key="1">
    <source>
        <dbReference type="Pfam" id="PF13840"/>
    </source>
</evidence>
<name>A0ABP9W8D3_9DEIO</name>